<evidence type="ECO:0000313" key="27">
    <source>
        <dbReference type="Proteomes" id="UP001630127"/>
    </source>
</evidence>
<dbReference type="SMART" id="SM00490">
    <property type="entry name" value="HELICc"/>
    <property type="match status" value="1"/>
</dbReference>
<dbReference type="PROSITE" id="PS50142">
    <property type="entry name" value="RNASE_3_2"/>
    <property type="match status" value="2"/>
</dbReference>
<evidence type="ECO:0008006" key="28">
    <source>
        <dbReference type="Google" id="ProtNLM"/>
    </source>
</evidence>
<dbReference type="GO" id="GO:0016787">
    <property type="term" value="F:hydrolase activity"/>
    <property type="evidence" value="ECO:0007669"/>
    <property type="project" value="UniProtKB-KW"/>
</dbReference>
<dbReference type="Pfam" id="PF03368">
    <property type="entry name" value="Dicer_dimer"/>
    <property type="match status" value="1"/>
</dbReference>
<evidence type="ECO:0000256" key="6">
    <source>
        <dbReference type="ARBA" id="ARBA00022737"/>
    </source>
</evidence>
<dbReference type="SMART" id="SM00949">
    <property type="entry name" value="PAZ"/>
    <property type="match status" value="1"/>
</dbReference>
<feature type="domain" description="Helicase C-terminal" evidence="24">
    <location>
        <begin position="398"/>
        <end position="553"/>
    </location>
</feature>
<dbReference type="PROSITE" id="PS50821">
    <property type="entry name" value="PAZ"/>
    <property type="match status" value="1"/>
</dbReference>
<dbReference type="Gene3D" id="2.170.260.10">
    <property type="entry name" value="paz domain"/>
    <property type="match status" value="1"/>
</dbReference>
<dbReference type="PANTHER" id="PTHR14950">
    <property type="entry name" value="DICER-RELATED"/>
    <property type="match status" value="1"/>
</dbReference>
<evidence type="ECO:0000259" key="25">
    <source>
        <dbReference type="PROSITE" id="PS51327"/>
    </source>
</evidence>
<keyword evidence="13 18" id="KW-0694">RNA-binding</keyword>
<dbReference type="FunFam" id="3.40.50.300:FF:000420">
    <property type="entry name" value="Endoribonuclease dicer-like 1"/>
    <property type="match status" value="1"/>
</dbReference>
<dbReference type="InterPro" id="IPR036085">
    <property type="entry name" value="PAZ_dom_sf"/>
</dbReference>
<evidence type="ECO:0000256" key="12">
    <source>
        <dbReference type="ARBA" id="ARBA00022842"/>
    </source>
</evidence>
<dbReference type="Proteomes" id="UP001630127">
    <property type="component" value="Unassembled WGS sequence"/>
</dbReference>
<organism evidence="26 27">
    <name type="scientific">Cinchona calisaya</name>
    <dbReference type="NCBI Taxonomy" id="153742"/>
    <lineage>
        <taxon>Eukaryota</taxon>
        <taxon>Viridiplantae</taxon>
        <taxon>Streptophyta</taxon>
        <taxon>Embryophyta</taxon>
        <taxon>Tracheophyta</taxon>
        <taxon>Spermatophyta</taxon>
        <taxon>Magnoliopsida</taxon>
        <taxon>eudicotyledons</taxon>
        <taxon>Gunneridae</taxon>
        <taxon>Pentapetalae</taxon>
        <taxon>asterids</taxon>
        <taxon>lamiids</taxon>
        <taxon>Gentianales</taxon>
        <taxon>Rubiaceae</taxon>
        <taxon>Cinchonoideae</taxon>
        <taxon>Cinchoneae</taxon>
        <taxon>Cinchona</taxon>
    </lineage>
</organism>
<dbReference type="PROSITE" id="PS00517">
    <property type="entry name" value="RNASE_3_1"/>
    <property type="match status" value="1"/>
</dbReference>
<evidence type="ECO:0000256" key="9">
    <source>
        <dbReference type="ARBA" id="ARBA00022801"/>
    </source>
</evidence>
<feature type="region of interest" description="Disordered" evidence="19">
    <location>
        <begin position="1519"/>
        <end position="1569"/>
    </location>
</feature>
<proteinExistence type="inferred from homology"/>
<keyword evidence="4" id="KW-0540">Nuclease</keyword>
<feature type="domain" description="Helicase ATP-binding" evidence="23">
    <location>
        <begin position="46"/>
        <end position="222"/>
    </location>
</feature>
<evidence type="ECO:0000256" key="7">
    <source>
        <dbReference type="ARBA" id="ARBA00022741"/>
    </source>
</evidence>
<evidence type="ECO:0000259" key="23">
    <source>
        <dbReference type="PROSITE" id="PS51192"/>
    </source>
</evidence>
<dbReference type="SMART" id="SM00535">
    <property type="entry name" value="RIBOc"/>
    <property type="match status" value="2"/>
</dbReference>
<dbReference type="SMART" id="SM00487">
    <property type="entry name" value="DEXDc"/>
    <property type="match status" value="1"/>
</dbReference>
<evidence type="ECO:0000259" key="20">
    <source>
        <dbReference type="PROSITE" id="PS50137"/>
    </source>
</evidence>
<dbReference type="PANTHER" id="PTHR14950:SF46">
    <property type="entry name" value="ENDORIBONUCLEASE DICER HOMOLOG 3"/>
    <property type="match status" value="1"/>
</dbReference>
<feature type="domain" description="DRBM" evidence="20">
    <location>
        <begin position="1468"/>
        <end position="1491"/>
    </location>
</feature>
<keyword evidence="14" id="KW-0943">RNA-mediated gene silencing</keyword>
<dbReference type="Gene3D" id="1.10.1520.10">
    <property type="entry name" value="Ribonuclease III domain"/>
    <property type="match status" value="2"/>
</dbReference>
<dbReference type="SUPFAM" id="SSF101690">
    <property type="entry name" value="PAZ domain"/>
    <property type="match status" value="1"/>
</dbReference>
<keyword evidence="12" id="KW-0460">Magnesium</keyword>
<sequence length="1669" mass="187617">MGSSDNVKNPLKRSYESMNSMAGITSDDMDVDKNRSLTPRKYQVEIFEVAIRRNTIAVLDTGAGKTMIAVMMIKELGQSLKLNGEKKKIIFLAPTVHLVHQQCEVIKCQTELEVEEFFGAKGIDGWNKETWEKEIDANDVLVMTPQILLDALRKAFLSLDVVCLMILDECHHATGNHPYTKIMKDFYHDRSRNKPKILGMTASPVIRKGVTSSKDSEQQISELESLLDSKIFTTENRAELEEFVPSAKEIRRFYDQPGFSGFKLENLKAELDNSWKKFDSVLCDLQHSLVRQFRDTDDKIEMLRERLSRDRMKILWCLENLGLICAYEAVKICIENAPNVKEECEVIQKGSIECNYFLEEVLSKVLESLPRDHEKLLVFGYNSSETIGRGYISSKVHELLEIFKSFGKESKVSCLIFVERIITVKVIERVVKKITCLSHFGVSYMTGSNSSVDSLAPKAQKETLESFRFGKVNLLFSTDVVEEGIHVPDCSFVVRFDIPKTVRSYVQSRGRARQNGSQYIVMLERGNETQRDEMFNLIRSEFSMANTAINRDPDASIKKACAIKETSTYYVEATGALVTADSSVSLIQRYCEKLPGDKYFTPKPMYQYLLVGESYQCQLTLPPNAAFQTIIGPNCRNTLLSKQLVCLEACKKLHQMGALTNHLLPFNEEPLQSNSSPDCKALTSGAGTTKRKELHGTARIRMLSGAWGDKLDGLFFHAYKIDFSCNISEQRYSSFVLLLESELDDDVGNIEVELYLISKFVKSSVSACGQILLDEKQVAKAKCFQELFFNGLFGKLFIKSSGERKFLFQTQEKWWDLSNMYLLLPLELLANCTESWRINWRGIESSALVVEFLKKHAWINAVQSESSRNNLLVHRPNPVGNDTESENVIHLANKSICLTNLKDMVVIAIHTGRIYTILEAVDETSAESPFDANSDAEPSSYSSFVDYFNKKYGIALVHPQQPLLLLKQSHNAHNLLVDFRNESSLHGKKLHGDNKMVVEKPRYYVHMPPELLASIDVPSNVLKSFYLLPSLMHRVESLLLASQLREDIASHSSNLHISSSLILEALTTLKCNESFSMERLELLGDSVLKYVLSCHLFLKYPKKHEGQLSAQRSKAVCNSTLHKLGTNCKLQNYIRDGAFEPRRWTAPGQRCIWPNHCVHGVDTIEVPLDTKFVTEDTKVVVGKCCDKGHRWMGSKTISDCVEALIGAYYVTGGLVAALGLMKWLGIDVELGPASVDEAIKIASLHSYSPKVKDIETLEMKLGYEFTVKGLLLEAITHATEHEQEASFCYQRLEFLGDSVLDILITWHLYQNHANIDPGELTDLRSASVNNDNFALAAVRHKLHLHLQHCSGFLEDQISAYAKSVSDACDSAKLLQVTKAPKVLGDLVESIAGAILIDTKLNLHEVWRIFKPLLSPIVTPDKLELPPLRELIELCDSLGYFVKENCTTKGDLVKAELSLQLKDVLLVEEGFGHNRKAAKGQAALHLLKILEKRGISNSKRTKANTDDDFAASLSSDAAVSIPENDDTVSKSNKMNNTVWPHPEPDKGFSISSDPKGSNSDKLDIPVLPPVEKKKGGPRTALFALCRTLQWPMPTFECKERKSRSPIVFVEGSEKRTGFSSFESRITLIIPNSGPIELTGEQRADKKSSFDSAALALLFELQRQRRILISE</sequence>
<dbReference type="SUPFAM" id="SSF52540">
    <property type="entry name" value="P-loop containing nucleoside triphosphate hydrolases"/>
    <property type="match status" value="1"/>
</dbReference>
<keyword evidence="7" id="KW-0547">Nucleotide-binding</keyword>
<evidence type="ECO:0000256" key="14">
    <source>
        <dbReference type="ARBA" id="ARBA00023158"/>
    </source>
</evidence>
<keyword evidence="11" id="KW-0067">ATP-binding</keyword>
<dbReference type="Pfam" id="PF00271">
    <property type="entry name" value="Helicase_C"/>
    <property type="match status" value="1"/>
</dbReference>
<dbReference type="Pfam" id="PF00636">
    <property type="entry name" value="Ribonuclease_3"/>
    <property type="match status" value="2"/>
</dbReference>
<dbReference type="PROSITE" id="PS51192">
    <property type="entry name" value="HELICASE_ATP_BIND_1"/>
    <property type="match status" value="1"/>
</dbReference>
<dbReference type="InterPro" id="IPR014001">
    <property type="entry name" value="Helicase_ATP-bd"/>
</dbReference>
<dbReference type="GO" id="GO:0004519">
    <property type="term" value="F:endonuclease activity"/>
    <property type="evidence" value="ECO:0007669"/>
    <property type="project" value="UniProtKB-KW"/>
</dbReference>
<dbReference type="GO" id="GO:0010267">
    <property type="term" value="P:ta-siRNA processing"/>
    <property type="evidence" value="ECO:0007669"/>
    <property type="project" value="UniProtKB-ARBA"/>
</dbReference>
<keyword evidence="6" id="KW-0677">Repeat</keyword>
<dbReference type="SUPFAM" id="SSF69065">
    <property type="entry name" value="RNase III domain-like"/>
    <property type="match status" value="2"/>
</dbReference>
<evidence type="ECO:0000256" key="10">
    <source>
        <dbReference type="ARBA" id="ARBA00022806"/>
    </source>
</evidence>
<feature type="compositionally biased region" description="Polar residues" evidence="19">
    <location>
        <begin position="1528"/>
        <end position="1537"/>
    </location>
</feature>
<keyword evidence="10" id="KW-0347">Helicase</keyword>
<dbReference type="GO" id="GO:0005524">
    <property type="term" value="F:ATP binding"/>
    <property type="evidence" value="ECO:0007669"/>
    <property type="project" value="UniProtKB-KW"/>
</dbReference>
<evidence type="ECO:0000256" key="11">
    <source>
        <dbReference type="ARBA" id="ARBA00022840"/>
    </source>
</evidence>
<dbReference type="PROSITE" id="PS51194">
    <property type="entry name" value="HELICASE_CTER"/>
    <property type="match status" value="1"/>
</dbReference>
<dbReference type="Gene3D" id="3.30.160.20">
    <property type="match status" value="1"/>
</dbReference>
<evidence type="ECO:0000256" key="1">
    <source>
        <dbReference type="ARBA" id="ARBA00001936"/>
    </source>
</evidence>
<dbReference type="FunFam" id="1.10.1520.10:FF:000008">
    <property type="entry name" value="Dicer-like 104"/>
    <property type="match status" value="1"/>
</dbReference>
<keyword evidence="16" id="KW-0539">Nucleus</keyword>
<dbReference type="InterPro" id="IPR001650">
    <property type="entry name" value="Helicase_C-like"/>
</dbReference>
<dbReference type="InterPro" id="IPR000999">
    <property type="entry name" value="RNase_III_dom"/>
</dbReference>
<evidence type="ECO:0000256" key="4">
    <source>
        <dbReference type="ARBA" id="ARBA00022722"/>
    </source>
</evidence>
<comment type="caution">
    <text evidence="26">The sequence shown here is derived from an EMBL/GenBank/DDBJ whole genome shotgun (WGS) entry which is preliminary data.</text>
</comment>
<evidence type="ECO:0000256" key="5">
    <source>
        <dbReference type="ARBA" id="ARBA00022723"/>
    </source>
</evidence>
<reference evidence="26 27" key="1">
    <citation type="submission" date="2024-11" db="EMBL/GenBank/DDBJ databases">
        <title>A near-complete genome assembly of Cinchona calisaya.</title>
        <authorList>
            <person name="Lian D.C."/>
            <person name="Zhao X.W."/>
            <person name="Wei L."/>
        </authorList>
    </citation>
    <scope>NUCLEOTIDE SEQUENCE [LARGE SCALE GENOMIC DNA]</scope>
    <source>
        <tissue evidence="26">Nenye</tissue>
    </source>
</reference>
<dbReference type="FunFam" id="3.40.50.300:FF:000705">
    <property type="entry name" value="Endoribonuclease dicer-like protein"/>
    <property type="match status" value="1"/>
</dbReference>
<dbReference type="Pfam" id="PF00270">
    <property type="entry name" value="DEAD"/>
    <property type="match status" value="1"/>
</dbReference>
<dbReference type="GO" id="GO:0003723">
    <property type="term" value="F:RNA binding"/>
    <property type="evidence" value="ECO:0007669"/>
    <property type="project" value="UniProtKB-UniRule"/>
</dbReference>
<dbReference type="CDD" id="cd18034">
    <property type="entry name" value="DEXHc_dicer"/>
    <property type="match status" value="1"/>
</dbReference>
<dbReference type="InterPro" id="IPR005034">
    <property type="entry name" value="Dicer_dimerisation"/>
</dbReference>
<dbReference type="PROSITE" id="PS50137">
    <property type="entry name" value="DS_RBD"/>
    <property type="match status" value="1"/>
</dbReference>
<dbReference type="InterPro" id="IPR011545">
    <property type="entry name" value="DEAD/DEAH_box_helicase_dom"/>
</dbReference>
<dbReference type="InterPro" id="IPR036389">
    <property type="entry name" value="RNase_III_sf"/>
</dbReference>
<dbReference type="GO" id="GO:0005634">
    <property type="term" value="C:nucleus"/>
    <property type="evidence" value="ECO:0007669"/>
    <property type="project" value="UniProtKB-SubCell"/>
</dbReference>
<dbReference type="InterPro" id="IPR038248">
    <property type="entry name" value="Dicer_dimer_sf"/>
</dbReference>
<evidence type="ECO:0000259" key="24">
    <source>
        <dbReference type="PROSITE" id="PS51194"/>
    </source>
</evidence>
<keyword evidence="27" id="KW-1185">Reference proteome</keyword>
<feature type="domain" description="RNase III" evidence="21">
    <location>
        <begin position="1254"/>
        <end position="1399"/>
    </location>
</feature>
<dbReference type="Gene3D" id="3.40.50.300">
    <property type="entry name" value="P-loop containing nucleotide triphosphate hydrolases"/>
    <property type="match status" value="2"/>
</dbReference>
<keyword evidence="15" id="KW-0464">Manganese</keyword>
<evidence type="ECO:0000256" key="13">
    <source>
        <dbReference type="ARBA" id="ARBA00022884"/>
    </source>
</evidence>
<dbReference type="FunFam" id="3.30.160.380:FF:000001">
    <property type="entry name" value="Endoribonuclease dicer-like 1"/>
    <property type="match status" value="1"/>
</dbReference>
<evidence type="ECO:0000256" key="8">
    <source>
        <dbReference type="ARBA" id="ARBA00022759"/>
    </source>
</evidence>
<dbReference type="Pfam" id="PF02170">
    <property type="entry name" value="PAZ"/>
    <property type="match status" value="1"/>
</dbReference>
<keyword evidence="9" id="KW-0378">Hydrolase</keyword>
<comment type="subcellular location">
    <subcellularLocation>
        <location evidence="3">Nucleus</location>
    </subcellularLocation>
</comment>
<dbReference type="FunFam" id="2.170.260.10:FF:000004">
    <property type="entry name" value="Dicer-like 104"/>
    <property type="match status" value="1"/>
</dbReference>
<dbReference type="InterPro" id="IPR027417">
    <property type="entry name" value="P-loop_NTPase"/>
</dbReference>
<accession>A0ABD2XV16</accession>
<evidence type="ECO:0000313" key="26">
    <source>
        <dbReference type="EMBL" id="KAL3498326.1"/>
    </source>
</evidence>
<evidence type="ECO:0000256" key="16">
    <source>
        <dbReference type="ARBA" id="ARBA00023242"/>
    </source>
</evidence>
<evidence type="ECO:0000256" key="3">
    <source>
        <dbReference type="ARBA" id="ARBA00004123"/>
    </source>
</evidence>
<dbReference type="PROSITE" id="PS51327">
    <property type="entry name" value="DICER_DSRBF"/>
    <property type="match status" value="1"/>
</dbReference>
<dbReference type="InterPro" id="IPR003100">
    <property type="entry name" value="PAZ_dom"/>
</dbReference>
<evidence type="ECO:0000256" key="19">
    <source>
        <dbReference type="SAM" id="MobiDB-lite"/>
    </source>
</evidence>
<keyword evidence="5" id="KW-0479">Metal-binding</keyword>
<evidence type="ECO:0000256" key="18">
    <source>
        <dbReference type="PROSITE-ProRule" id="PRU00657"/>
    </source>
</evidence>
<comment type="similarity">
    <text evidence="17 18">Belongs to the helicase family. Dicer subfamily.</text>
</comment>
<evidence type="ECO:0000256" key="17">
    <source>
        <dbReference type="ARBA" id="ARBA00035116"/>
    </source>
</evidence>
<dbReference type="EMBL" id="JBJUIK010000017">
    <property type="protein sequence ID" value="KAL3498326.1"/>
    <property type="molecule type" value="Genomic_DNA"/>
</dbReference>
<dbReference type="CDD" id="cd18802">
    <property type="entry name" value="SF2_C_dicer"/>
    <property type="match status" value="1"/>
</dbReference>
<feature type="domain" description="PAZ" evidence="22">
    <location>
        <begin position="887"/>
        <end position="1016"/>
    </location>
</feature>
<dbReference type="Gene3D" id="3.30.160.380">
    <property type="entry name" value="Dicer dimerisation domain"/>
    <property type="match status" value="1"/>
</dbReference>
<dbReference type="CDD" id="cd00593">
    <property type="entry name" value="RIBOc"/>
    <property type="match status" value="2"/>
</dbReference>
<gene>
    <name evidence="26" type="ORF">ACH5RR_041058</name>
</gene>
<comment type="cofactor">
    <cofactor evidence="1">
        <name>Mn(2+)</name>
        <dbReference type="ChEBI" id="CHEBI:29035"/>
    </cofactor>
</comment>
<feature type="domain" description="Dicer dsRNA-binding fold" evidence="25">
    <location>
        <begin position="583"/>
        <end position="673"/>
    </location>
</feature>
<protein>
    <recommendedName>
        <fullName evidence="28">Dicer-like 3</fullName>
    </recommendedName>
</protein>
<dbReference type="FunFam" id="1.10.1520.10:FF:000004">
    <property type="entry name" value="Endoribonuclease dicer-like 1"/>
    <property type="match status" value="1"/>
</dbReference>
<evidence type="ECO:0000259" key="21">
    <source>
        <dbReference type="PROSITE" id="PS50142"/>
    </source>
</evidence>
<name>A0ABD2XV16_9GENT</name>
<dbReference type="InterPro" id="IPR014720">
    <property type="entry name" value="dsRBD_dom"/>
</dbReference>
<evidence type="ECO:0000256" key="2">
    <source>
        <dbReference type="ARBA" id="ARBA00001946"/>
    </source>
</evidence>
<dbReference type="GO" id="GO:0004386">
    <property type="term" value="F:helicase activity"/>
    <property type="evidence" value="ECO:0007669"/>
    <property type="project" value="UniProtKB-KW"/>
</dbReference>
<evidence type="ECO:0000259" key="22">
    <source>
        <dbReference type="PROSITE" id="PS50821"/>
    </source>
</evidence>
<dbReference type="GO" id="GO:0046872">
    <property type="term" value="F:metal ion binding"/>
    <property type="evidence" value="ECO:0007669"/>
    <property type="project" value="UniProtKB-KW"/>
</dbReference>
<evidence type="ECO:0000256" key="15">
    <source>
        <dbReference type="ARBA" id="ARBA00023211"/>
    </source>
</evidence>
<keyword evidence="8" id="KW-0255">Endonuclease</keyword>
<comment type="cofactor">
    <cofactor evidence="2">
        <name>Mg(2+)</name>
        <dbReference type="ChEBI" id="CHEBI:18420"/>
    </cofactor>
</comment>
<feature type="domain" description="RNase III" evidence="21">
    <location>
        <begin position="1041"/>
        <end position="1213"/>
    </location>
</feature>